<protein>
    <submittedName>
        <fullName evidence="3">MsnO8 family LLM class oxidoreductase</fullName>
        <ecNumber evidence="3">1.-.-.-</ecNumber>
    </submittedName>
</protein>
<dbReference type="CDD" id="cd00347">
    <property type="entry name" value="Flavin_utilizing_monoxygenases"/>
    <property type="match status" value="2"/>
</dbReference>
<reference evidence="3 4" key="1">
    <citation type="journal article" date="2019" name="ACS Chem. Biol.">
        <title>Identification and Mobilization of a Cryptic Antibiotic Biosynthesis Gene Locus from a Human-Pathogenic Nocardia Isolate.</title>
        <authorList>
            <person name="Herisse M."/>
            <person name="Ishida K."/>
            <person name="Porter J.L."/>
            <person name="Howden B."/>
            <person name="Hertweck C."/>
            <person name="Stinear T.P."/>
            <person name="Pidot S.J."/>
        </authorList>
    </citation>
    <scope>NUCLEOTIDE SEQUENCE [LARGE SCALE GENOMIC DNA]</scope>
    <source>
        <strain evidence="3 4">AUSMDU00012717</strain>
    </source>
</reference>
<accession>A0A6G9YDJ6</accession>
<dbReference type="RefSeq" id="WP_167474004.1">
    <property type="nucleotide sequence ID" value="NZ_CP046172.1"/>
</dbReference>
<proteinExistence type="predicted"/>
<dbReference type="Gene3D" id="3.20.20.30">
    <property type="entry name" value="Luciferase-like domain"/>
    <property type="match status" value="1"/>
</dbReference>
<feature type="domain" description="Luciferase-like" evidence="2">
    <location>
        <begin position="1"/>
        <end position="304"/>
    </location>
</feature>
<dbReference type="PANTHER" id="PTHR30137:SF6">
    <property type="entry name" value="LUCIFERASE-LIKE MONOOXYGENASE"/>
    <property type="match status" value="1"/>
</dbReference>
<dbReference type="InterPro" id="IPR036661">
    <property type="entry name" value="Luciferase-like_sf"/>
</dbReference>
<dbReference type="AlphaFoldDB" id="A0A6G9YDJ6"/>
<name>A0A6G9YDJ6_9NOCA</name>
<dbReference type="Proteomes" id="UP000503540">
    <property type="component" value="Chromosome"/>
</dbReference>
<dbReference type="GO" id="GO:0005829">
    <property type="term" value="C:cytosol"/>
    <property type="evidence" value="ECO:0007669"/>
    <property type="project" value="TreeGrafter"/>
</dbReference>
<dbReference type="InterPro" id="IPR019949">
    <property type="entry name" value="CmoO-like"/>
</dbReference>
<comment type="similarity">
    <text evidence="1">To bacterial alkanal monooxygenase alpha and beta chains.</text>
</comment>
<sequence>MRISVLDHSPVASGATAADALANTVALARHADRLGYHRFWLAEHHGLPSHAGPAPEIMIGRVAAETSGIRIGSGGILLTLYSPLKVAEVFRTLHALYPGRIDLGIGRSTGALPLEVRALGRDPDRPPTEAEFQSQLSELLGFLSDSLPADHPYEPIVVMPATPDAPPVWLLGSSPASAIMAARNGLPYSYAHFINPAATETALDAYRREFASAASGTTPRVLLGVGIYCAETESEAHRLYASHRALRGRMVRSRFAPVPDPDTALAELASAPDLLADDESPWPRCLVGTPDQIRALIIKMTAELSVDELIVMSIVHDHAARVRSYELLAEAMELTPRA</sequence>
<dbReference type="SUPFAM" id="SSF51679">
    <property type="entry name" value="Bacterial luciferase-like"/>
    <property type="match status" value="1"/>
</dbReference>
<dbReference type="EC" id="1.-.-.-" evidence="3"/>
<organism evidence="3 4">
    <name type="scientific">Nocardia arthritidis</name>
    <dbReference type="NCBI Taxonomy" id="228602"/>
    <lineage>
        <taxon>Bacteria</taxon>
        <taxon>Bacillati</taxon>
        <taxon>Actinomycetota</taxon>
        <taxon>Actinomycetes</taxon>
        <taxon>Mycobacteriales</taxon>
        <taxon>Nocardiaceae</taxon>
        <taxon>Nocardia</taxon>
    </lineage>
</organism>
<evidence type="ECO:0000313" key="3">
    <source>
        <dbReference type="EMBL" id="QIS11147.1"/>
    </source>
</evidence>
<dbReference type="Pfam" id="PF00296">
    <property type="entry name" value="Bac_luciferase"/>
    <property type="match status" value="1"/>
</dbReference>
<dbReference type="InterPro" id="IPR011251">
    <property type="entry name" value="Luciferase-like_dom"/>
</dbReference>
<dbReference type="GO" id="GO:0016705">
    <property type="term" value="F:oxidoreductase activity, acting on paired donors, with incorporation or reduction of molecular oxygen"/>
    <property type="evidence" value="ECO:0007669"/>
    <property type="project" value="InterPro"/>
</dbReference>
<evidence type="ECO:0000313" key="4">
    <source>
        <dbReference type="Proteomes" id="UP000503540"/>
    </source>
</evidence>
<evidence type="ECO:0000256" key="1">
    <source>
        <dbReference type="ARBA" id="ARBA00007789"/>
    </source>
</evidence>
<dbReference type="InterPro" id="IPR050766">
    <property type="entry name" value="Bact_Lucif_Oxidored"/>
</dbReference>
<evidence type="ECO:0000259" key="2">
    <source>
        <dbReference type="Pfam" id="PF00296"/>
    </source>
</evidence>
<dbReference type="FunFam" id="3.20.20.30:FF:000002">
    <property type="entry name" value="LLM class flavin-dependent oxidoreductase"/>
    <property type="match status" value="1"/>
</dbReference>
<dbReference type="PANTHER" id="PTHR30137">
    <property type="entry name" value="LUCIFERASE-LIKE MONOOXYGENASE"/>
    <property type="match status" value="1"/>
</dbReference>
<keyword evidence="3" id="KW-0560">Oxidoreductase</keyword>
<keyword evidence="4" id="KW-1185">Reference proteome</keyword>
<gene>
    <name evidence="3" type="ORF">F5544_16340</name>
</gene>
<dbReference type="NCBIfam" id="TIGR03558">
    <property type="entry name" value="oxido_grp_1"/>
    <property type="match status" value="1"/>
</dbReference>
<dbReference type="KEGG" id="nah:F5544_16340"/>
<dbReference type="EMBL" id="CP046172">
    <property type="protein sequence ID" value="QIS11147.1"/>
    <property type="molecule type" value="Genomic_DNA"/>
</dbReference>